<dbReference type="Gene3D" id="3.90.1150.10">
    <property type="entry name" value="Aspartate Aminotransferase, domain 1"/>
    <property type="match status" value="1"/>
</dbReference>
<dbReference type="InterPro" id="IPR015421">
    <property type="entry name" value="PyrdxlP-dep_Trfase_major"/>
</dbReference>
<dbReference type="InterPro" id="IPR015424">
    <property type="entry name" value="PyrdxlP-dep_Trfase"/>
</dbReference>
<dbReference type="AlphaFoldDB" id="A0A1T4RBX0"/>
<proteinExistence type="predicted"/>
<keyword evidence="2" id="KW-0456">Lyase</keyword>
<evidence type="ECO:0000313" key="3">
    <source>
        <dbReference type="Proteomes" id="UP000190637"/>
    </source>
</evidence>
<feature type="domain" description="Aminotransferase class V" evidence="1">
    <location>
        <begin position="122"/>
        <end position="359"/>
    </location>
</feature>
<dbReference type="SUPFAM" id="SSF53383">
    <property type="entry name" value="PLP-dependent transferases"/>
    <property type="match status" value="1"/>
</dbReference>
<dbReference type="GO" id="GO:0016829">
    <property type="term" value="F:lyase activity"/>
    <property type="evidence" value="ECO:0007669"/>
    <property type="project" value="UniProtKB-KW"/>
</dbReference>
<gene>
    <name evidence="2" type="ORF">SAMN02745673_02689</name>
</gene>
<dbReference type="Gene3D" id="3.40.640.10">
    <property type="entry name" value="Type I PLP-dependent aspartate aminotransferase-like (Major domain)"/>
    <property type="match status" value="1"/>
</dbReference>
<name>A0A1T4RBX0_9ACTN</name>
<accession>A0A1T4RBX0</accession>
<dbReference type="PANTHER" id="PTHR43586">
    <property type="entry name" value="CYSTEINE DESULFURASE"/>
    <property type="match status" value="1"/>
</dbReference>
<keyword evidence="3" id="KW-1185">Reference proteome</keyword>
<dbReference type="PANTHER" id="PTHR43586:SF21">
    <property type="entry name" value="PYRIDOXAL PHOSPHATE (PLP)-DEPENDENT ASPARTATE AMINOTRANSFERASE SUPERFAMILY"/>
    <property type="match status" value="1"/>
</dbReference>
<dbReference type="Proteomes" id="UP000190637">
    <property type="component" value="Unassembled WGS sequence"/>
</dbReference>
<dbReference type="Pfam" id="PF00266">
    <property type="entry name" value="Aminotran_5"/>
    <property type="match status" value="1"/>
</dbReference>
<dbReference type="InterPro" id="IPR015422">
    <property type="entry name" value="PyrdxlP-dep_Trfase_small"/>
</dbReference>
<dbReference type="EMBL" id="FUWS01000006">
    <property type="protein sequence ID" value="SKA13494.1"/>
    <property type="molecule type" value="Genomic_DNA"/>
</dbReference>
<dbReference type="STRING" id="1122192.SAMN02745673_02689"/>
<organism evidence="2 3">
    <name type="scientific">Marinactinospora thermotolerans DSM 45154</name>
    <dbReference type="NCBI Taxonomy" id="1122192"/>
    <lineage>
        <taxon>Bacteria</taxon>
        <taxon>Bacillati</taxon>
        <taxon>Actinomycetota</taxon>
        <taxon>Actinomycetes</taxon>
        <taxon>Streptosporangiales</taxon>
        <taxon>Nocardiopsidaceae</taxon>
        <taxon>Marinactinospora</taxon>
    </lineage>
</organism>
<sequence>MCPGGVAAPARWGAATRWRRPVVVPSPARYAVSSPPRLPARTGRRQETTERLVDKGAACEHLSMHPSSPASTPLRSARDRFAPEGVFLNTATYGLPPAEATEAVVALERDRAAGRLDPAAFDTIVARGRRAFARLIGVPDQRVAIGPQASHFVGLVAASLPSGAEVVVADGDFTSLLFPFLVAERRGVRVRSVPLERIVEEVTPATSLVAVSAVQSADGRIAPVEDLITATSGNGARLLLDVTQSAGWLPLPAERVDLLVCSGYKWLLGPRGTAFLAGTEEALASLVPFAAGWFAGAQVWESIYGLPLRLATDARRLDLSPAWASWAGHVPALELLAELGEAAVGAHNRALADRFRASLGLEPAGSAIVSVEADPGAVDRLADAGVHAAARAGRVRFSFHLYNDETDVERAVKVLTDR</sequence>
<evidence type="ECO:0000313" key="2">
    <source>
        <dbReference type="EMBL" id="SKA13494.1"/>
    </source>
</evidence>
<protein>
    <submittedName>
        <fullName evidence="2">Selenocysteine lyase/Cysteine desulfurase</fullName>
    </submittedName>
</protein>
<dbReference type="InterPro" id="IPR000192">
    <property type="entry name" value="Aminotrans_V_dom"/>
</dbReference>
<evidence type="ECO:0000259" key="1">
    <source>
        <dbReference type="Pfam" id="PF00266"/>
    </source>
</evidence>
<reference evidence="2 3" key="1">
    <citation type="submission" date="2017-02" db="EMBL/GenBank/DDBJ databases">
        <authorList>
            <person name="Peterson S.W."/>
        </authorList>
    </citation>
    <scope>NUCLEOTIDE SEQUENCE [LARGE SCALE GENOMIC DNA]</scope>
    <source>
        <strain evidence="2 3">DSM 45154</strain>
    </source>
</reference>